<dbReference type="RefSeq" id="WP_349960538.1">
    <property type="nucleotide sequence ID" value="NZ_JBEHEF010000005.1"/>
</dbReference>
<dbReference type="Proteomes" id="UP001463408">
    <property type="component" value="Unassembled WGS sequence"/>
</dbReference>
<gene>
    <name evidence="1" type="ORF">ABRQ07_09380</name>
</gene>
<protein>
    <recommendedName>
        <fullName evidence="3">Lysis protein</fullName>
    </recommendedName>
</protein>
<sequence>MFSDVKSLLVGLVAGIAIGWYVQGLRWDADVAERSKKASDDISAGQQAILARQSFEFQRYNEIARNANKYAINIKGQSDEKQIVYRTIIKRDPVSGKCVPDDVANRLLDYTHRLRASAMHTVAGGTDTAGSGATATACRLTYAQAVYWIDPLLTVIDQANSQLAGIREAELKLKNENTNITHIK</sequence>
<proteinExistence type="predicted"/>
<evidence type="ECO:0008006" key="3">
    <source>
        <dbReference type="Google" id="ProtNLM"/>
    </source>
</evidence>
<keyword evidence="2" id="KW-1185">Reference proteome</keyword>
<accession>A0ABV1P9H8</accession>
<name>A0ABV1P9H8_9GAMM</name>
<dbReference type="EMBL" id="JBEHEF010000005">
    <property type="protein sequence ID" value="MEQ9937822.1"/>
    <property type="molecule type" value="Genomic_DNA"/>
</dbReference>
<comment type="caution">
    <text evidence="1">The sequence shown here is derived from an EMBL/GenBank/DDBJ whole genome shotgun (WGS) entry which is preliminary data.</text>
</comment>
<reference evidence="1 2" key="1">
    <citation type="submission" date="2024-06" db="EMBL/GenBank/DDBJ databases">
        <title>Pangenomics to understand the prophage dynamics in the radiating lineages of P. brasiliense.</title>
        <authorList>
            <person name="Pardeshi L.A."/>
            <person name="Van Duivenbode I."/>
            <person name="Jonkheer E.M."/>
            <person name="Pel M.J.C."/>
            <person name="Kupczok A."/>
            <person name="De Ridder D."/>
            <person name="Smit S."/>
            <person name="Van Der Lee T.J."/>
        </authorList>
    </citation>
    <scope>NUCLEOTIDE SEQUENCE [LARGE SCALE GENOMIC DNA]</scope>
    <source>
        <strain evidence="1 2">PD 8607</strain>
    </source>
</reference>
<organism evidence="1 2">
    <name type="scientific">Pectobacterium polonicum</name>
    <dbReference type="NCBI Taxonomy" id="2485124"/>
    <lineage>
        <taxon>Bacteria</taxon>
        <taxon>Pseudomonadati</taxon>
        <taxon>Pseudomonadota</taxon>
        <taxon>Gammaproteobacteria</taxon>
        <taxon>Enterobacterales</taxon>
        <taxon>Pectobacteriaceae</taxon>
        <taxon>Pectobacterium</taxon>
    </lineage>
</organism>
<evidence type="ECO:0000313" key="2">
    <source>
        <dbReference type="Proteomes" id="UP001463408"/>
    </source>
</evidence>
<evidence type="ECO:0000313" key="1">
    <source>
        <dbReference type="EMBL" id="MEQ9937822.1"/>
    </source>
</evidence>